<feature type="transmembrane region" description="Helical" evidence="13">
    <location>
        <begin position="136"/>
        <end position="162"/>
    </location>
</feature>
<feature type="binding site" evidence="12">
    <location>
        <position position="112"/>
    </location>
    <ligand>
        <name>K(+)</name>
        <dbReference type="ChEBI" id="CHEBI:29103"/>
    </ligand>
</feature>
<comment type="similarity">
    <text evidence="2">Belongs to the TrkH potassium transport family.</text>
</comment>
<evidence type="ECO:0000256" key="6">
    <source>
        <dbReference type="ARBA" id="ARBA00022538"/>
    </source>
</evidence>
<feature type="transmembrane region" description="Helical" evidence="13">
    <location>
        <begin position="329"/>
        <end position="352"/>
    </location>
</feature>
<sequence>MVRFDIVSKIIGQLLFLEGGMMLSCLVMALCYREDDAMAFLISMMLTICSGLIFKHLGRNAGNELNRREAYLVVALIWVVFCAFGMLPLLISGYVPSVTDAYFETMSGFTTTGATIIDDVECLPHTILFWRSLTHWIGGLGIVFFTIAILPSVVGGSIKVFAAESTGPIKTKMHPRLSTDAKWIWTVYLAITASCVLFFHVAGMGLFDSVCFSMSIAGTGGFATYNDSLAHFNSPSIEYIATVFQFLAGMNFTLIYVVLFKRQFAKLLTNSEFKLYCVVIAIATALISYFLVSRSGYGASDAVRHALFQVVTFITTTGMFTDDAGQWPHFTWVVLGFCMFIGSCAGSTSGGFKCIRGVMILKIIRNEFKQILHPNAVLPIKINRQNIQMNHVPSLLAFFVTYILICLLAATVIILAGVDDTNAITIALSSLSNVGPALGNTIGPTMSWSSLPEGVKWLCSLLMLIGRLEIMTVLVLFTHSFWKEN</sequence>
<keyword evidence="10" id="KW-0406">Ion transport</keyword>
<keyword evidence="4" id="KW-1003">Cell membrane</keyword>
<keyword evidence="12" id="KW-0479">Metal-binding</keyword>
<evidence type="ECO:0000256" key="1">
    <source>
        <dbReference type="ARBA" id="ARBA00004429"/>
    </source>
</evidence>
<feature type="transmembrane region" description="Helical" evidence="13">
    <location>
        <begin position="239"/>
        <end position="261"/>
    </location>
</feature>
<feature type="binding site" evidence="12">
    <location>
        <position position="220"/>
    </location>
    <ligand>
        <name>K(+)</name>
        <dbReference type="ChEBI" id="CHEBI:29103"/>
    </ligand>
</feature>
<evidence type="ECO:0000256" key="4">
    <source>
        <dbReference type="ARBA" id="ARBA00022475"/>
    </source>
</evidence>
<dbReference type="GO" id="GO:0005886">
    <property type="term" value="C:plasma membrane"/>
    <property type="evidence" value="ECO:0007669"/>
    <property type="project" value="UniProtKB-SubCell"/>
</dbReference>
<feature type="transmembrane region" description="Helical" evidence="13">
    <location>
        <begin position="455"/>
        <end position="477"/>
    </location>
</feature>
<feature type="transmembrane region" description="Helical" evidence="13">
    <location>
        <begin position="70"/>
        <end position="91"/>
    </location>
</feature>
<evidence type="ECO:0000256" key="8">
    <source>
        <dbReference type="ARBA" id="ARBA00022958"/>
    </source>
</evidence>
<protein>
    <submittedName>
        <fullName evidence="14">TrkH family potassium uptake protein</fullName>
    </submittedName>
</protein>
<dbReference type="GO" id="GO:0046872">
    <property type="term" value="F:metal ion binding"/>
    <property type="evidence" value="ECO:0007669"/>
    <property type="project" value="UniProtKB-KW"/>
</dbReference>
<keyword evidence="5" id="KW-0997">Cell inner membrane</keyword>
<evidence type="ECO:0000256" key="3">
    <source>
        <dbReference type="ARBA" id="ARBA00022448"/>
    </source>
</evidence>
<keyword evidence="6" id="KW-0633">Potassium transport</keyword>
<dbReference type="RefSeq" id="WP_205107338.1">
    <property type="nucleotide sequence ID" value="NZ_JACJJL010000002.1"/>
</dbReference>
<feature type="binding site" evidence="12">
    <location>
        <position position="433"/>
    </location>
    <ligand>
        <name>K(+)</name>
        <dbReference type="ChEBI" id="CHEBI:29103"/>
    </ligand>
</feature>
<evidence type="ECO:0000256" key="9">
    <source>
        <dbReference type="ARBA" id="ARBA00022989"/>
    </source>
</evidence>
<feature type="binding site" evidence="12">
    <location>
        <position position="316"/>
    </location>
    <ligand>
        <name>K(+)</name>
        <dbReference type="ChEBI" id="CHEBI:29103"/>
    </ligand>
</feature>
<keyword evidence="7 13" id="KW-0812">Transmembrane</keyword>
<feature type="transmembrane region" description="Helical" evidence="13">
    <location>
        <begin position="273"/>
        <end position="292"/>
    </location>
</feature>
<dbReference type="AlphaFoldDB" id="A0A938WK51"/>
<keyword evidence="8 12" id="KW-0630">Potassium</keyword>
<dbReference type="PANTHER" id="PTHR32024:SF2">
    <property type="entry name" value="TRK SYSTEM POTASSIUM UPTAKE PROTEIN TRKG-RELATED"/>
    <property type="match status" value="1"/>
</dbReference>
<dbReference type="PIRSF" id="PIRSF006247">
    <property type="entry name" value="TrkH"/>
    <property type="match status" value="1"/>
</dbReference>
<feature type="transmembrane region" description="Helical" evidence="13">
    <location>
        <begin position="39"/>
        <end position="58"/>
    </location>
</feature>
<comment type="subcellular location">
    <subcellularLocation>
        <location evidence="1">Cell inner membrane</location>
        <topology evidence="1">Multi-pass membrane protein</topology>
    </subcellularLocation>
</comment>
<comment type="caution">
    <text evidence="14">The sequence shown here is derived from an EMBL/GenBank/DDBJ whole genome shotgun (WGS) entry which is preliminary data.</text>
</comment>
<feature type="binding site" evidence="12">
    <location>
        <position position="111"/>
    </location>
    <ligand>
        <name>K(+)</name>
        <dbReference type="ChEBI" id="CHEBI:29103"/>
    </ligand>
</feature>
<feature type="binding site" evidence="12">
    <location>
        <position position="317"/>
    </location>
    <ligand>
        <name>K(+)</name>
        <dbReference type="ChEBI" id="CHEBI:29103"/>
    </ligand>
</feature>
<keyword evidence="9 13" id="KW-1133">Transmembrane helix</keyword>
<evidence type="ECO:0000313" key="15">
    <source>
        <dbReference type="Proteomes" id="UP000764045"/>
    </source>
</evidence>
<organism evidence="14 15">
    <name type="scientific">Marseilla massiliensis</name>
    <dbReference type="NCBI Taxonomy" id="1841864"/>
    <lineage>
        <taxon>Bacteria</taxon>
        <taxon>Pseudomonadati</taxon>
        <taxon>Bacteroidota</taxon>
        <taxon>Bacteroidia</taxon>
        <taxon>Bacteroidales</taxon>
        <taxon>Prevotellaceae</taxon>
        <taxon>Marseilla</taxon>
    </lineage>
</organism>
<keyword evidence="15" id="KW-1185">Reference proteome</keyword>
<feature type="binding site" evidence="12">
    <location>
        <position position="434"/>
    </location>
    <ligand>
        <name>K(+)</name>
        <dbReference type="ChEBI" id="CHEBI:29103"/>
    </ligand>
</feature>
<evidence type="ECO:0000256" key="5">
    <source>
        <dbReference type="ARBA" id="ARBA00022519"/>
    </source>
</evidence>
<evidence type="ECO:0000256" key="2">
    <source>
        <dbReference type="ARBA" id="ARBA00009137"/>
    </source>
</evidence>
<dbReference type="Pfam" id="PF02386">
    <property type="entry name" value="TrkH"/>
    <property type="match status" value="1"/>
</dbReference>
<dbReference type="PANTHER" id="PTHR32024">
    <property type="entry name" value="TRK SYSTEM POTASSIUM UPTAKE PROTEIN TRKG-RELATED"/>
    <property type="match status" value="1"/>
</dbReference>
<evidence type="ECO:0000256" key="10">
    <source>
        <dbReference type="ARBA" id="ARBA00023065"/>
    </source>
</evidence>
<evidence type="ECO:0000256" key="7">
    <source>
        <dbReference type="ARBA" id="ARBA00022692"/>
    </source>
</evidence>
<feature type="transmembrane region" description="Helical" evidence="13">
    <location>
        <begin position="395"/>
        <end position="418"/>
    </location>
</feature>
<accession>A0A938WK51</accession>
<dbReference type="Proteomes" id="UP000764045">
    <property type="component" value="Unassembled WGS sequence"/>
</dbReference>
<dbReference type="EMBL" id="JACJJL010000002">
    <property type="protein sequence ID" value="MBM6660516.1"/>
    <property type="molecule type" value="Genomic_DNA"/>
</dbReference>
<dbReference type="GO" id="GO:0015379">
    <property type="term" value="F:potassium:chloride symporter activity"/>
    <property type="evidence" value="ECO:0007669"/>
    <property type="project" value="InterPro"/>
</dbReference>
<feature type="transmembrane region" description="Helical" evidence="13">
    <location>
        <begin position="183"/>
        <end position="207"/>
    </location>
</feature>
<evidence type="ECO:0000256" key="12">
    <source>
        <dbReference type="PIRSR" id="PIRSR006247-1"/>
    </source>
</evidence>
<evidence type="ECO:0000313" key="14">
    <source>
        <dbReference type="EMBL" id="MBM6660516.1"/>
    </source>
</evidence>
<dbReference type="InterPro" id="IPR004772">
    <property type="entry name" value="TrkH"/>
</dbReference>
<keyword evidence="11 13" id="KW-0472">Membrane</keyword>
<keyword evidence="3" id="KW-0813">Transport</keyword>
<proteinExistence type="inferred from homology"/>
<dbReference type="InterPro" id="IPR003445">
    <property type="entry name" value="Cat_transpt"/>
</dbReference>
<reference evidence="14 15" key="1">
    <citation type="journal article" date="2021" name="Sci. Rep.">
        <title>The distribution of antibiotic resistance genes in chicken gut microbiota commensals.</title>
        <authorList>
            <person name="Juricova H."/>
            <person name="Matiasovicova J."/>
            <person name="Kubasova T."/>
            <person name="Cejkova D."/>
            <person name="Rychlik I."/>
        </authorList>
    </citation>
    <scope>NUCLEOTIDE SEQUENCE [LARGE SCALE GENOMIC DNA]</scope>
    <source>
        <strain evidence="14 15">An819</strain>
    </source>
</reference>
<gene>
    <name evidence="14" type="ORF">H6B30_01890</name>
</gene>
<evidence type="ECO:0000256" key="13">
    <source>
        <dbReference type="SAM" id="Phobius"/>
    </source>
</evidence>
<evidence type="ECO:0000256" key="11">
    <source>
        <dbReference type="ARBA" id="ARBA00023136"/>
    </source>
</evidence>
<name>A0A938WK51_9BACT</name>